<dbReference type="Proteomes" id="UP000727907">
    <property type="component" value="Unassembled WGS sequence"/>
</dbReference>
<comment type="caution">
    <text evidence="1">The sequence shown here is derived from an EMBL/GenBank/DDBJ whole genome shotgun (WGS) entry which is preliminary data.</text>
</comment>
<evidence type="ECO:0000313" key="2">
    <source>
        <dbReference type="Proteomes" id="UP000727907"/>
    </source>
</evidence>
<evidence type="ECO:0000313" key="1">
    <source>
        <dbReference type="EMBL" id="MBU8875753.1"/>
    </source>
</evidence>
<reference evidence="1 2" key="1">
    <citation type="submission" date="2021-06" db="EMBL/GenBank/DDBJ databases">
        <authorList>
            <person name="Lee D.H."/>
        </authorList>
    </citation>
    <scope>NUCLEOTIDE SEQUENCE [LARGE SCALE GENOMIC DNA]</scope>
    <source>
        <strain evidence="1 2">MMS21-HV4-11</strain>
    </source>
</reference>
<dbReference type="CDD" id="cd07040">
    <property type="entry name" value="HP"/>
    <property type="match status" value="1"/>
</dbReference>
<dbReference type="EMBL" id="JAHOPB010000002">
    <property type="protein sequence ID" value="MBU8875753.1"/>
    <property type="molecule type" value="Genomic_DNA"/>
</dbReference>
<protein>
    <submittedName>
        <fullName evidence="1">Histidine phosphatase family protein</fullName>
    </submittedName>
</protein>
<name>A0ABS6IMD1_9HYPH</name>
<dbReference type="RefSeq" id="WP_216964053.1">
    <property type="nucleotide sequence ID" value="NZ_JAHOPB010000002.1"/>
</dbReference>
<proteinExistence type="predicted"/>
<keyword evidence="2" id="KW-1185">Reference proteome</keyword>
<sequence length="201" mass="21732">MKTPVIHANAPGSSRRAVLAALLALPAGAGARSAIAQSDSWAALRRPGSFALIRHALAPGTNDPSGFRLDDCATQRNLSAEGRAQAVRIGELFRANGIAAADVHSSQWCRCLETATLMKLGETRQQPLLNSFFQDRTRETQQIEALRQWIGQLDLARPTVFVTHQVVVTALSQIFPGSGEIVVMQRATDRRLSVQGRLPTA</sequence>
<accession>A0ABS6IMD1</accession>
<dbReference type="InterPro" id="IPR013078">
    <property type="entry name" value="His_Pase_superF_clade-1"/>
</dbReference>
<dbReference type="Pfam" id="PF00300">
    <property type="entry name" value="His_Phos_1"/>
    <property type="match status" value="1"/>
</dbReference>
<dbReference type="InterPro" id="IPR006311">
    <property type="entry name" value="TAT_signal"/>
</dbReference>
<dbReference type="PROSITE" id="PS51318">
    <property type="entry name" value="TAT"/>
    <property type="match status" value="1"/>
</dbReference>
<organism evidence="1 2">
    <name type="scientific">Reyranella humidisoli</name>
    <dbReference type="NCBI Taxonomy" id="2849149"/>
    <lineage>
        <taxon>Bacteria</taxon>
        <taxon>Pseudomonadati</taxon>
        <taxon>Pseudomonadota</taxon>
        <taxon>Alphaproteobacteria</taxon>
        <taxon>Hyphomicrobiales</taxon>
        <taxon>Reyranellaceae</taxon>
        <taxon>Reyranella</taxon>
    </lineage>
</organism>
<gene>
    <name evidence="1" type="ORF">KQ910_18410</name>
</gene>